<dbReference type="GO" id="GO:0004806">
    <property type="term" value="F:triacylglycerol lipase activity"/>
    <property type="evidence" value="ECO:0007669"/>
    <property type="project" value="InterPro"/>
</dbReference>
<feature type="compositionally biased region" description="Acidic residues" evidence="5">
    <location>
        <begin position="504"/>
        <end position="520"/>
    </location>
</feature>
<evidence type="ECO:0000256" key="5">
    <source>
        <dbReference type="SAM" id="MobiDB-lite"/>
    </source>
</evidence>
<dbReference type="Proteomes" id="UP000650833">
    <property type="component" value="Unassembled WGS sequence"/>
</dbReference>
<name>A0A8H7QEK6_9FUNG</name>
<feature type="active site" description="Nucleophile" evidence="4">
    <location>
        <position position="153"/>
    </location>
</feature>
<proteinExistence type="predicted"/>
<feature type="region of interest" description="Disordered" evidence="5">
    <location>
        <begin position="485"/>
        <end position="527"/>
    </location>
</feature>
<feature type="active site" description="Proton acceptor" evidence="4">
    <location>
        <position position="288"/>
    </location>
</feature>
<feature type="region of interest" description="Disordered" evidence="5">
    <location>
        <begin position="616"/>
        <end position="640"/>
    </location>
</feature>
<accession>A0A8H7QEK6</accession>
<dbReference type="EMBL" id="JAEPRC010000917">
    <property type="protein sequence ID" value="KAG2190705.1"/>
    <property type="molecule type" value="Genomic_DNA"/>
</dbReference>
<dbReference type="Pfam" id="PF11815">
    <property type="entry name" value="DUF3336"/>
    <property type="match status" value="1"/>
</dbReference>
<evidence type="ECO:0000256" key="4">
    <source>
        <dbReference type="PROSITE-ProRule" id="PRU01161"/>
    </source>
</evidence>
<sequence length="640" mass="72556">MALDALTGANDWKISPVSKEYDYKLLQSRINDINIIRSSGQDRRAMIFALRLSLSRNLGDMGNCALFGYTHIGTKKLISDYIDHIIEQLQWIGDTATPTIDMDFKERHDYFMNLRRSYGRTALLLSGGGFFHVGVLKTLVNARLLPRIISGASTGSIMASIICSLSEQDRITMFNDSDAIPVNVFHPPDMPESLLFRINRYLVSGNLFDPVFLKNKLRNQYGDITFAEAYNRSQLILNITVSSTSIYEMPRLLNYITAPDVVVWSAVVISCAVPVVYPDGYLYVKDKDGGLKTWTPTDDRYRDGSIDKQYYSDLPLKRISEMFSVNHFIVVQINPHVAPYLHKGKGKPTLLRTSINFVLRLIKEEFQHRCTQLMEIGISSYAILRLQTILSQRYVGDITLSPELSFTDVGKILTCLTRAEAVDLIERGERVTWNHLSKIHHSLKIELAIDAAIYKLRKALLGESPQMPHELVVTTPNLLISPSSSTTFSSIKSPSSSSDHDSNDGYEYEDDEEEEEDDDSDFNHVPIPPSPLWQMNHYASNILVFIKNQEKQQRQKQESKLIPKRPSLLPHDISRCGSNASIRNISPSASMTRFERRKQITSVQFFIAPEYDWVPERSKSSPIPNNGSLSVVIPTHNKEQ</sequence>
<organism evidence="7 8">
    <name type="scientific">Mucor plumbeus</name>
    <dbReference type="NCBI Taxonomy" id="97098"/>
    <lineage>
        <taxon>Eukaryota</taxon>
        <taxon>Fungi</taxon>
        <taxon>Fungi incertae sedis</taxon>
        <taxon>Mucoromycota</taxon>
        <taxon>Mucoromycotina</taxon>
        <taxon>Mucoromycetes</taxon>
        <taxon>Mucorales</taxon>
        <taxon>Mucorineae</taxon>
        <taxon>Mucoraceae</taxon>
        <taxon>Mucor</taxon>
    </lineage>
</organism>
<dbReference type="SUPFAM" id="SSF52151">
    <property type="entry name" value="FabD/lysophospholipase-like"/>
    <property type="match status" value="1"/>
</dbReference>
<evidence type="ECO:0000313" key="7">
    <source>
        <dbReference type="EMBL" id="KAG2190705.1"/>
    </source>
</evidence>
<dbReference type="Pfam" id="PF01734">
    <property type="entry name" value="Patatin"/>
    <property type="match status" value="1"/>
</dbReference>
<keyword evidence="2 4" id="KW-0442">Lipid degradation</keyword>
<dbReference type="GO" id="GO:0006641">
    <property type="term" value="P:triglyceride metabolic process"/>
    <property type="evidence" value="ECO:0007669"/>
    <property type="project" value="UniProtKB-ARBA"/>
</dbReference>
<feature type="short sequence motif" description="GXSXG" evidence="4">
    <location>
        <begin position="151"/>
        <end position="155"/>
    </location>
</feature>
<evidence type="ECO:0000256" key="3">
    <source>
        <dbReference type="ARBA" id="ARBA00023098"/>
    </source>
</evidence>
<protein>
    <recommendedName>
        <fullName evidence="6">PNPLA domain-containing protein</fullName>
    </recommendedName>
</protein>
<dbReference type="PANTHER" id="PTHR14226:SF10">
    <property type="entry name" value="TRIACYLGLYCEROL LIPASE 4-RELATED"/>
    <property type="match status" value="1"/>
</dbReference>
<dbReference type="Gene3D" id="3.40.1090.10">
    <property type="entry name" value="Cytosolic phospholipase A2 catalytic domain"/>
    <property type="match status" value="2"/>
</dbReference>
<dbReference type="InterPro" id="IPR050301">
    <property type="entry name" value="NTE"/>
</dbReference>
<evidence type="ECO:0000313" key="8">
    <source>
        <dbReference type="Proteomes" id="UP000650833"/>
    </source>
</evidence>
<dbReference type="InterPro" id="IPR002641">
    <property type="entry name" value="PNPLA_dom"/>
</dbReference>
<evidence type="ECO:0000256" key="2">
    <source>
        <dbReference type="ARBA" id="ARBA00022963"/>
    </source>
</evidence>
<feature type="domain" description="PNPLA" evidence="6">
    <location>
        <begin position="120"/>
        <end position="301"/>
    </location>
</feature>
<feature type="short sequence motif" description="DGA/G" evidence="4">
    <location>
        <begin position="288"/>
        <end position="290"/>
    </location>
</feature>
<evidence type="ECO:0000259" key="6">
    <source>
        <dbReference type="PROSITE" id="PS51635"/>
    </source>
</evidence>
<dbReference type="InterPro" id="IPR016035">
    <property type="entry name" value="Acyl_Trfase/lysoPLipase"/>
</dbReference>
<keyword evidence="1 4" id="KW-0378">Hydrolase</keyword>
<dbReference type="GO" id="GO:0016042">
    <property type="term" value="P:lipid catabolic process"/>
    <property type="evidence" value="ECO:0007669"/>
    <property type="project" value="UniProtKB-UniRule"/>
</dbReference>
<evidence type="ECO:0000256" key="1">
    <source>
        <dbReference type="ARBA" id="ARBA00022801"/>
    </source>
</evidence>
<feature type="compositionally biased region" description="Low complexity" evidence="5">
    <location>
        <begin position="485"/>
        <end position="497"/>
    </location>
</feature>
<dbReference type="PROSITE" id="PS51635">
    <property type="entry name" value="PNPLA"/>
    <property type="match status" value="1"/>
</dbReference>
<dbReference type="AlphaFoldDB" id="A0A8H7QEK6"/>
<keyword evidence="8" id="KW-1185">Reference proteome</keyword>
<dbReference type="OrthoDB" id="2264774at2759"/>
<gene>
    <name evidence="7" type="ORF">INT46_001290</name>
</gene>
<dbReference type="PANTHER" id="PTHR14226">
    <property type="entry name" value="NEUROPATHY TARGET ESTERASE/SWISS CHEESE D.MELANOGASTER"/>
    <property type="match status" value="1"/>
</dbReference>
<keyword evidence="3 4" id="KW-0443">Lipid metabolism</keyword>
<reference evidence="7" key="1">
    <citation type="submission" date="2020-12" db="EMBL/GenBank/DDBJ databases">
        <title>Metabolic potential, ecology and presence of endohyphal bacteria is reflected in genomic diversity of Mucoromycotina.</title>
        <authorList>
            <person name="Muszewska A."/>
            <person name="Okrasinska A."/>
            <person name="Steczkiewicz K."/>
            <person name="Drgas O."/>
            <person name="Orlowska M."/>
            <person name="Perlinska-Lenart U."/>
            <person name="Aleksandrzak-Piekarczyk T."/>
            <person name="Szatraj K."/>
            <person name="Zielenkiewicz U."/>
            <person name="Pilsyk S."/>
            <person name="Malc E."/>
            <person name="Mieczkowski P."/>
            <person name="Kruszewska J.S."/>
            <person name="Biernat P."/>
            <person name="Pawlowska J."/>
        </authorList>
    </citation>
    <scope>NUCLEOTIDE SEQUENCE</scope>
    <source>
        <strain evidence="7">CBS 226.32</strain>
    </source>
</reference>
<comment type="caution">
    <text evidence="7">The sequence shown here is derived from an EMBL/GenBank/DDBJ whole genome shotgun (WGS) entry which is preliminary data.</text>
</comment>
<feature type="compositionally biased region" description="Polar residues" evidence="5">
    <location>
        <begin position="620"/>
        <end position="629"/>
    </location>
</feature>
<dbReference type="InterPro" id="IPR021771">
    <property type="entry name" value="Triacylglycerol_lipase_N"/>
</dbReference>
<comment type="caution">
    <text evidence="4">Lacks conserved residue(s) required for the propagation of feature annotation.</text>
</comment>